<proteinExistence type="predicted"/>
<dbReference type="InterPro" id="IPR013320">
    <property type="entry name" value="ConA-like_dom_sf"/>
</dbReference>
<dbReference type="PROSITE" id="PS00022">
    <property type="entry name" value="EGF_1"/>
    <property type="match status" value="3"/>
</dbReference>
<evidence type="ECO:0000256" key="6">
    <source>
        <dbReference type="ARBA" id="ARBA00023157"/>
    </source>
</evidence>
<feature type="region of interest" description="Disordered" evidence="9">
    <location>
        <begin position="509"/>
        <end position="550"/>
    </location>
</feature>
<feature type="compositionally biased region" description="Low complexity" evidence="9">
    <location>
        <begin position="1529"/>
        <end position="1545"/>
    </location>
</feature>
<feature type="region of interest" description="Disordered" evidence="9">
    <location>
        <begin position="602"/>
        <end position="631"/>
    </location>
</feature>
<dbReference type="GO" id="GO:0001736">
    <property type="term" value="P:establishment of planar polarity"/>
    <property type="evidence" value="ECO:0007669"/>
    <property type="project" value="UniProtKB-ARBA"/>
</dbReference>
<feature type="non-terminal residue" evidence="14">
    <location>
        <position position="1800"/>
    </location>
</feature>
<gene>
    <name evidence="14" type="ORF">Pcinc_037710</name>
</gene>
<feature type="region of interest" description="Disordered" evidence="9">
    <location>
        <begin position="1514"/>
        <end position="1651"/>
    </location>
</feature>
<evidence type="ECO:0000259" key="11">
    <source>
        <dbReference type="PROSITE" id="PS50025"/>
    </source>
</evidence>
<dbReference type="InterPro" id="IPR000742">
    <property type="entry name" value="EGF"/>
</dbReference>
<dbReference type="SUPFAM" id="SSF49313">
    <property type="entry name" value="Cadherin-like"/>
    <property type="match status" value="4"/>
</dbReference>
<dbReference type="GO" id="GO:0007163">
    <property type="term" value="P:establishment or maintenance of cell polarity"/>
    <property type="evidence" value="ECO:0007669"/>
    <property type="project" value="UniProtKB-ARBA"/>
</dbReference>
<reference evidence="14" key="1">
    <citation type="submission" date="2023-10" db="EMBL/GenBank/DDBJ databases">
        <title>Genome assemblies of two species of porcelain crab, Petrolisthes cinctipes and Petrolisthes manimaculis (Anomura: Porcellanidae).</title>
        <authorList>
            <person name="Angst P."/>
        </authorList>
    </citation>
    <scope>NUCLEOTIDE SEQUENCE</scope>
    <source>
        <strain evidence="14">PB745_01</strain>
        <tissue evidence="14">Gill</tissue>
    </source>
</reference>
<organism evidence="14 15">
    <name type="scientific">Petrolisthes cinctipes</name>
    <name type="common">Flat porcelain crab</name>
    <dbReference type="NCBI Taxonomy" id="88211"/>
    <lineage>
        <taxon>Eukaryota</taxon>
        <taxon>Metazoa</taxon>
        <taxon>Ecdysozoa</taxon>
        <taxon>Arthropoda</taxon>
        <taxon>Crustacea</taxon>
        <taxon>Multicrustacea</taxon>
        <taxon>Malacostraca</taxon>
        <taxon>Eumalacostraca</taxon>
        <taxon>Eucarida</taxon>
        <taxon>Decapoda</taxon>
        <taxon>Pleocyemata</taxon>
        <taxon>Anomura</taxon>
        <taxon>Galatheoidea</taxon>
        <taxon>Porcellanidae</taxon>
        <taxon>Petrolisthes</taxon>
    </lineage>
</organism>
<dbReference type="PROSITE" id="PS50026">
    <property type="entry name" value="EGF_3"/>
    <property type="match status" value="4"/>
</dbReference>
<evidence type="ECO:0000256" key="9">
    <source>
        <dbReference type="SAM" id="MobiDB-lite"/>
    </source>
</evidence>
<keyword evidence="3" id="KW-0677">Repeat</keyword>
<feature type="domain" description="Laminin G" evidence="11">
    <location>
        <begin position="709"/>
        <end position="908"/>
    </location>
</feature>
<dbReference type="PROSITE" id="PS01187">
    <property type="entry name" value="EGF_CA"/>
    <property type="match status" value="1"/>
</dbReference>
<evidence type="ECO:0000256" key="5">
    <source>
        <dbReference type="ARBA" id="ARBA00023136"/>
    </source>
</evidence>
<feature type="compositionally biased region" description="Polar residues" evidence="9">
    <location>
        <begin position="1546"/>
        <end position="1571"/>
    </location>
</feature>
<dbReference type="GO" id="GO:0008013">
    <property type="term" value="F:beta-catenin binding"/>
    <property type="evidence" value="ECO:0007669"/>
    <property type="project" value="TreeGrafter"/>
</dbReference>
<dbReference type="InterPro" id="IPR020894">
    <property type="entry name" value="Cadherin_CS"/>
</dbReference>
<dbReference type="InterPro" id="IPR001881">
    <property type="entry name" value="EGF-like_Ca-bd_dom"/>
</dbReference>
<feature type="compositionally biased region" description="Polar residues" evidence="9">
    <location>
        <begin position="1630"/>
        <end position="1647"/>
    </location>
</feature>
<dbReference type="GO" id="GO:0016342">
    <property type="term" value="C:catenin complex"/>
    <property type="evidence" value="ECO:0007669"/>
    <property type="project" value="TreeGrafter"/>
</dbReference>
<keyword evidence="10" id="KW-1133">Transmembrane helix</keyword>
<dbReference type="Gene3D" id="2.60.40.60">
    <property type="entry name" value="Cadherins"/>
    <property type="match status" value="3"/>
</dbReference>
<dbReference type="InterPro" id="IPR018097">
    <property type="entry name" value="EGF_Ca-bd_CS"/>
</dbReference>
<feature type="disulfide bond" evidence="8">
    <location>
        <begin position="939"/>
        <end position="948"/>
    </location>
</feature>
<protein>
    <submittedName>
        <fullName evidence="14">Uncharacterized protein</fullName>
    </submittedName>
</protein>
<dbReference type="SUPFAM" id="SSF49899">
    <property type="entry name" value="Concanavalin A-like lectins/glucanases"/>
    <property type="match status" value="2"/>
</dbReference>
<evidence type="ECO:0000256" key="4">
    <source>
        <dbReference type="ARBA" id="ARBA00022837"/>
    </source>
</evidence>
<keyword evidence="4 7" id="KW-0106">Calcium</keyword>
<keyword evidence="6 8" id="KW-1015">Disulfide bond</keyword>
<feature type="transmembrane region" description="Helical" evidence="10">
    <location>
        <begin position="1254"/>
        <end position="1275"/>
    </location>
</feature>
<keyword evidence="2 8" id="KW-0245">EGF-like domain</keyword>
<dbReference type="PROSITE" id="PS01186">
    <property type="entry name" value="EGF_2"/>
    <property type="match status" value="1"/>
</dbReference>
<comment type="caution">
    <text evidence="8">Lacks conserved residue(s) required for the propagation of feature annotation.</text>
</comment>
<dbReference type="CDD" id="cd00110">
    <property type="entry name" value="LamG"/>
    <property type="match status" value="2"/>
</dbReference>
<feature type="compositionally biased region" description="Low complexity" evidence="9">
    <location>
        <begin position="1592"/>
        <end position="1603"/>
    </location>
</feature>
<feature type="compositionally biased region" description="Polar residues" evidence="9">
    <location>
        <begin position="1697"/>
        <end position="1717"/>
    </location>
</feature>
<dbReference type="SMART" id="SM00112">
    <property type="entry name" value="CA"/>
    <property type="match status" value="3"/>
</dbReference>
<evidence type="ECO:0000256" key="1">
    <source>
        <dbReference type="ARBA" id="ARBA00004370"/>
    </source>
</evidence>
<dbReference type="GO" id="GO:0007156">
    <property type="term" value="P:homophilic cell adhesion via plasma membrane adhesion molecules"/>
    <property type="evidence" value="ECO:0007669"/>
    <property type="project" value="InterPro"/>
</dbReference>
<dbReference type="SUPFAM" id="SSF57184">
    <property type="entry name" value="Growth factor receptor domain"/>
    <property type="match status" value="1"/>
</dbReference>
<comment type="subcellular location">
    <subcellularLocation>
        <location evidence="1">Membrane</location>
    </subcellularLocation>
</comment>
<dbReference type="PROSITE" id="PS00010">
    <property type="entry name" value="ASX_HYDROXYL"/>
    <property type="match status" value="1"/>
</dbReference>
<feature type="compositionally biased region" description="Low complexity" evidence="9">
    <location>
        <begin position="614"/>
        <end position="631"/>
    </location>
</feature>
<dbReference type="Pfam" id="PF00028">
    <property type="entry name" value="Cadherin"/>
    <property type="match status" value="1"/>
</dbReference>
<dbReference type="Gene3D" id="2.10.25.10">
    <property type="entry name" value="Laminin"/>
    <property type="match status" value="3"/>
</dbReference>
<dbReference type="InterPro" id="IPR000152">
    <property type="entry name" value="EGF-type_Asp/Asn_hydroxyl_site"/>
</dbReference>
<dbReference type="InterPro" id="IPR039808">
    <property type="entry name" value="Cadherin"/>
</dbReference>
<dbReference type="Pfam" id="PF02210">
    <property type="entry name" value="Laminin_G_2"/>
    <property type="match status" value="2"/>
</dbReference>
<dbReference type="SMART" id="SM00179">
    <property type="entry name" value="EGF_CA"/>
    <property type="match status" value="1"/>
</dbReference>
<dbReference type="GO" id="GO:0016477">
    <property type="term" value="P:cell migration"/>
    <property type="evidence" value="ECO:0007669"/>
    <property type="project" value="TreeGrafter"/>
</dbReference>
<dbReference type="InterPro" id="IPR002126">
    <property type="entry name" value="Cadherin-like_dom"/>
</dbReference>
<feature type="compositionally biased region" description="Low complexity" evidence="9">
    <location>
        <begin position="1610"/>
        <end position="1629"/>
    </location>
</feature>
<dbReference type="PRINTS" id="PR00205">
    <property type="entry name" value="CADHERIN"/>
</dbReference>
<keyword evidence="10" id="KW-0812">Transmembrane</keyword>
<dbReference type="InterPro" id="IPR015919">
    <property type="entry name" value="Cadherin-like_sf"/>
</dbReference>
<feature type="domain" description="Cadherin" evidence="13">
    <location>
        <begin position="241"/>
        <end position="358"/>
    </location>
</feature>
<accession>A0AAE1BSZ6</accession>
<dbReference type="CDD" id="cd11304">
    <property type="entry name" value="Cadherin_repeat"/>
    <property type="match status" value="3"/>
</dbReference>
<feature type="compositionally biased region" description="Low complexity" evidence="9">
    <location>
        <begin position="1763"/>
        <end position="1781"/>
    </location>
</feature>
<evidence type="ECO:0000259" key="12">
    <source>
        <dbReference type="PROSITE" id="PS50026"/>
    </source>
</evidence>
<dbReference type="PROSITE" id="PS00232">
    <property type="entry name" value="CADHERIN_1"/>
    <property type="match status" value="1"/>
</dbReference>
<comment type="caution">
    <text evidence="14">The sequence shown here is derived from an EMBL/GenBank/DDBJ whole genome shotgun (WGS) entry which is preliminary data.</text>
</comment>
<dbReference type="PANTHER" id="PTHR24027:SF438">
    <property type="entry name" value="CADHERIN 23"/>
    <property type="match status" value="1"/>
</dbReference>
<feature type="compositionally biased region" description="Polar residues" evidence="9">
    <location>
        <begin position="1726"/>
        <end position="1747"/>
    </location>
</feature>
<evidence type="ECO:0000256" key="3">
    <source>
        <dbReference type="ARBA" id="ARBA00022737"/>
    </source>
</evidence>
<feature type="disulfide bond" evidence="8">
    <location>
        <begin position="696"/>
        <end position="705"/>
    </location>
</feature>
<feature type="domain" description="EGF-like" evidence="12">
    <location>
        <begin position="1203"/>
        <end position="1239"/>
    </location>
</feature>
<feature type="domain" description="Cadherin" evidence="13">
    <location>
        <begin position="138"/>
        <end position="241"/>
    </location>
</feature>
<evidence type="ECO:0000313" key="14">
    <source>
        <dbReference type="EMBL" id="KAK3855918.1"/>
    </source>
</evidence>
<feature type="disulfide bond" evidence="8">
    <location>
        <begin position="1229"/>
        <end position="1238"/>
    </location>
</feature>
<feature type="domain" description="Laminin G" evidence="11">
    <location>
        <begin position="952"/>
        <end position="1162"/>
    </location>
</feature>
<dbReference type="SMART" id="SM00282">
    <property type="entry name" value="LamG"/>
    <property type="match status" value="2"/>
</dbReference>
<dbReference type="InterPro" id="IPR001791">
    <property type="entry name" value="Laminin_G"/>
</dbReference>
<dbReference type="EMBL" id="JAWQEG010006043">
    <property type="protein sequence ID" value="KAK3855918.1"/>
    <property type="molecule type" value="Genomic_DNA"/>
</dbReference>
<evidence type="ECO:0000313" key="15">
    <source>
        <dbReference type="Proteomes" id="UP001286313"/>
    </source>
</evidence>
<dbReference type="GO" id="GO:0048513">
    <property type="term" value="P:animal organ development"/>
    <property type="evidence" value="ECO:0007669"/>
    <property type="project" value="UniProtKB-ARBA"/>
</dbReference>
<feature type="region of interest" description="Disordered" evidence="9">
    <location>
        <begin position="1684"/>
        <end position="1800"/>
    </location>
</feature>
<evidence type="ECO:0000259" key="13">
    <source>
        <dbReference type="PROSITE" id="PS50268"/>
    </source>
</evidence>
<keyword evidence="5 10" id="KW-0472">Membrane</keyword>
<feature type="compositionally biased region" description="Polar residues" evidence="9">
    <location>
        <begin position="512"/>
        <end position="521"/>
    </location>
</feature>
<feature type="compositionally biased region" description="Polar residues" evidence="9">
    <location>
        <begin position="1373"/>
        <end position="1383"/>
    </location>
</feature>
<dbReference type="Gene3D" id="2.60.120.200">
    <property type="match status" value="2"/>
</dbReference>
<feature type="region of interest" description="Disordered" evidence="9">
    <location>
        <begin position="1355"/>
        <end position="1383"/>
    </location>
</feature>
<feature type="compositionally biased region" description="Basic residues" evidence="9">
    <location>
        <begin position="1575"/>
        <end position="1585"/>
    </location>
</feature>
<evidence type="ECO:0000256" key="8">
    <source>
        <dbReference type="PROSITE-ProRule" id="PRU00076"/>
    </source>
</evidence>
<feature type="domain" description="EGF-like" evidence="12">
    <location>
        <begin position="1164"/>
        <end position="1202"/>
    </location>
</feature>
<dbReference type="InterPro" id="IPR009030">
    <property type="entry name" value="Growth_fac_rcpt_cys_sf"/>
</dbReference>
<sequence>TGTVVVRLADVNDNSPRLTRNLWRLDVEETWGDDAPSNTTLLEISTTDHDTSNYFFYRVVEGSGWGWEHFGVRTEGRVGQVYAKKTLDFEDPAQRRGFRFMVQVTDRGRGGWSDARHTDTGWVEVKLRDVNDNPPTFPRPHTHITVTEDTSPGSLLVTLLAHDADMVGEQGVDYRVMGGWGALRVEAGGAVRLWRTLDREAEGGEVGVARIIAIDSGRPPLSSTATLTITVSDVNDCPPRLRPPTLLHVTEGASPTLLGMLTATDDDLWQLGHGPPFSFTLAPSNPSFVTQTISLQYHHGLDSGRGGAEVWTTRGVDREEHRQLTVEVVVGDAGGLAATHPITVIIDDINDNPMKPATKTVHLWKTQGGGAEVDLGRVYVDDPDDWDLDDKTFQWAGPPHPHFSLHSHTGHIFASTQLRERRYELQFLVSDRVWKQEGVSANVTVEVRYLSPETLSHSVPITLSPTTPTAIATNWTPDGGGGGLGTLTEAVRKVVGRTGDRIEVVSVYGIPSPSSSHTHSNFPDPAPDSPSDSSSSTPLFPHTLPSPGELSTPHTCVWVSVKQADGKFLDPIKLHGLLSLSIYKLENAMNLRVAVDDSQLHQSYDASGGRGDGPHSASFPSTSPSSPHRPSSVASLASVILPLQVVDTNVTSLVTPRLTRAHNCNPHTRYDPTCTSNSCLNGGRCVRTDVGSRCVCPGGSWGPQCKILSRTFLGSGFAWVRSLPPCLPTTISIRLLPRTPEGIVLYSGPFSAVPARPSFPPTPLLALQVMEGRAQVVVEGAGGPLHLQVNSSLTLNTWHTLHLHLSTQGVTLMVDVCGHGWEGGGLDNAAHCIARAAWLGPDPPEQWRGSGPVQLGGLAHPLPHPADHGWTTKLTDTPLRGCLSHFTVNGQLVDLGEPPYSSGSEAGCSPQDIACGGSRLRCGVHGWCVGGLLVPHCECHPGFMGPNCATPTIPVSLGQDSFAKVTLVRSPDPYDLWVQLRVRSRGQPTGLLVQLASSNQFPALRLHLRGGVVCSSLSGEDSGVMDVCLDSFPLADGLWHTLYLSRHGHNLAISADDGDGWRRNESLPSLLVVASHGDLYPKVTETPLRLEVDSKDGVMVGGVAEFVRLSLVAVQEDLKDTCIDDLRVSGVPVPLPKTVPAPTTSDQGRGQMATMQNLEPGCPSNNPCTNTTCLAPLTCHNTWRHATCRCGPGEHMMGGLCQDIDECVFSPCLYGGSCYNLRPGYQCTCPGTHTGENCEWPTLPSVSHPLTAPLAVAALTLSILVVVIIGVVLTLRLHRWRVARGTTELSTVTDVLETPLTIQAVTDISHAHTVTKHILTPPGMPPGGKTGGGSGGECVPEVSLTLPITTTIHMPGGGRGGGVVTKPDHSSKQQRPQHCSSISVSLSAKDLGPQQHDKQQQQQKSCGGVKQMVCCIEGRGLGVTSPVITTAASVQQMVVVGAGGKSTAGSTQPLPAQDDLRAYAYEGDSSPSGSLSSTVLGLQAESVEEDNIKPLLSEYGDVLDLLKNLPDAVHTSPSLRPHHRDHSLSPPTTNASTSNTTNSPTLQQHFPHQSPPNTSNQYLPSTPTVCMSPSPHHHHYHHHPHQSPPPTTTTATAPPSSSPVVNQCMSRPRSSSVVGPPVNSSVSQSLSGTVGGQSVSRSPSQHLSGPRVIVGGQTVSQSCGFRSSAIGHVAGPALSGSRTSLLGHPASGEGLSGSRSSVVGQPASQPLSGSRSSLLGHPLPSQAISQALSGSRSSLLGHQTISSPRGGGSQSTTHRRKQSLTSPPVASPVPSSASHSHSLPRPKHKCNTPVEYSTVC</sequence>
<dbReference type="SMART" id="SM00181">
    <property type="entry name" value="EGF"/>
    <property type="match status" value="4"/>
</dbReference>
<dbReference type="PROSITE" id="PS50268">
    <property type="entry name" value="CADHERIN_2"/>
    <property type="match status" value="3"/>
</dbReference>
<evidence type="ECO:0000256" key="2">
    <source>
        <dbReference type="ARBA" id="ARBA00022536"/>
    </source>
</evidence>
<keyword evidence="15" id="KW-1185">Reference proteome</keyword>
<feature type="domain" description="EGF-like" evidence="12">
    <location>
        <begin position="911"/>
        <end position="949"/>
    </location>
</feature>
<evidence type="ECO:0000256" key="7">
    <source>
        <dbReference type="PROSITE-ProRule" id="PRU00043"/>
    </source>
</evidence>
<name>A0AAE1BSZ6_PETCI</name>
<dbReference type="GO" id="GO:0005509">
    <property type="term" value="F:calcium ion binding"/>
    <property type="evidence" value="ECO:0007669"/>
    <property type="project" value="UniProtKB-UniRule"/>
</dbReference>
<feature type="domain" description="Cadherin" evidence="13">
    <location>
        <begin position="33"/>
        <end position="137"/>
    </location>
</feature>
<dbReference type="CDD" id="cd00054">
    <property type="entry name" value="EGF_CA"/>
    <property type="match status" value="3"/>
</dbReference>
<dbReference type="PANTHER" id="PTHR24027">
    <property type="entry name" value="CADHERIN-23"/>
    <property type="match status" value="1"/>
</dbReference>
<feature type="compositionally biased region" description="Low complexity" evidence="9">
    <location>
        <begin position="529"/>
        <end position="538"/>
    </location>
</feature>
<feature type="domain" description="EGF-like" evidence="12">
    <location>
        <begin position="670"/>
        <end position="706"/>
    </location>
</feature>
<evidence type="ECO:0000256" key="10">
    <source>
        <dbReference type="SAM" id="Phobius"/>
    </source>
</evidence>
<dbReference type="GO" id="GO:0045296">
    <property type="term" value="F:cadherin binding"/>
    <property type="evidence" value="ECO:0007669"/>
    <property type="project" value="TreeGrafter"/>
</dbReference>
<dbReference type="PROSITE" id="PS50025">
    <property type="entry name" value="LAM_G_DOMAIN"/>
    <property type="match status" value="2"/>
</dbReference>
<dbReference type="Proteomes" id="UP001286313">
    <property type="component" value="Unassembled WGS sequence"/>
</dbReference>